<protein>
    <submittedName>
        <fullName evidence="1">Uncharacterized protein</fullName>
    </submittedName>
</protein>
<dbReference type="EMBL" id="JAGGNH010000018">
    <property type="protein sequence ID" value="KAJ0961515.1"/>
    <property type="molecule type" value="Genomic_DNA"/>
</dbReference>
<evidence type="ECO:0000313" key="2">
    <source>
        <dbReference type="Proteomes" id="UP001085076"/>
    </source>
</evidence>
<dbReference type="AlphaFoldDB" id="A0A9D5H316"/>
<dbReference type="OrthoDB" id="6585768at2759"/>
<sequence length="155" mass="17774">MLDQGSLKLGYKAHKAYTSSNFFSTTNIQNQKRSSLPIPVASHSGCSLDYSSPVAPYERPALSKGFLLPESLCFVSEFRIPYFFSAINWYRRGRKWNKTAIPVLIGTKFDDFVQLPLEMQWTVVNEYTWPKTVVKKWLNIRTKPDESSRETSIGP</sequence>
<comment type="caution">
    <text evidence="1">The sequence shown here is derived from an EMBL/GenBank/DDBJ whole genome shotgun (WGS) entry which is preliminary data.</text>
</comment>
<proteinExistence type="predicted"/>
<gene>
    <name evidence="1" type="ORF">J5N97_001859</name>
</gene>
<evidence type="ECO:0000313" key="1">
    <source>
        <dbReference type="EMBL" id="KAJ0961515.1"/>
    </source>
</evidence>
<name>A0A9D5H316_9LILI</name>
<keyword evidence="2" id="KW-1185">Reference proteome</keyword>
<reference evidence="1 2" key="1">
    <citation type="journal article" date="2022" name="Hortic Res">
        <title>The genome of Dioscorea zingiberensis sheds light on the biosynthesis, origin and evolution of the medicinally important diosgenin saponins.</title>
        <authorList>
            <person name="Li Y."/>
            <person name="Tan C."/>
            <person name="Li Z."/>
            <person name="Guo J."/>
            <person name="Li S."/>
            <person name="Chen X."/>
            <person name="Wang C."/>
            <person name="Dai X."/>
            <person name="Yang H."/>
            <person name="Song W."/>
            <person name="Hou L."/>
            <person name="Xu J."/>
            <person name="Tong Z."/>
            <person name="Xu A."/>
            <person name="Yuan X."/>
            <person name="Wang W."/>
            <person name="Yang Q."/>
            <person name="Chen L."/>
            <person name="Sun Z."/>
            <person name="Wang K."/>
            <person name="Pan B."/>
            <person name="Chen J."/>
            <person name="Bao Y."/>
            <person name="Liu F."/>
            <person name="Qi X."/>
            <person name="Gang D.R."/>
            <person name="Wen J."/>
            <person name="Li J."/>
        </authorList>
    </citation>
    <scope>NUCLEOTIDE SEQUENCE [LARGE SCALE GENOMIC DNA]</scope>
    <source>
        <strain evidence="1">Dzin_1.0</strain>
    </source>
</reference>
<dbReference type="Proteomes" id="UP001085076">
    <property type="component" value="Unassembled WGS sequence"/>
</dbReference>
<organism evidence="1 2">
    <name type="scientific">Dioscorea zingiberensis</name>
    <dbReference type="NCBI Taxonomy" id="325984"/>
    <lineage>
        <taxon>Eukaryota</taxon>
        <taxon>Viridiplantae</taxon>
        <taxon>Streptophyta</taxon>
        <taxon>Embryophyta</taxon>
        <taxon>Tracheophyta</taxon>
        <taxon>Spermatophyta</taxon>
        <taxon>Magnoliopsida</taxon>
        <taxon>Liliopsida</taxon>
        <taxon>Dioscoreales</taxon>
        <taxon>Dioscoreaceae</taxon>
        <taxon>Dioscorea</taxon>
    </lineage>
</organism>
<accession>A0A9D5H316</accession>